<comment type="caution">
    <text evidence="2">The sequence shown here is derived from an EMBL/GenBank/DDBJ whole genome shotgun (WGS) entry which is preliminary data.</text>
</comment>
<feature type="compositionally biased region" description="Acidic residues" evidence="1">
    <location>
        <begin position="73"/>
        <end position="89"/>
    </location>
</feature>
<protein>
    <submittedName>
        <fullName evidence="2">Uncharacterized protein</fullName>
    </submittedName>
</protein>
<organism evidence="2 3">
    <name type="scientific">Danaus plexippus plexippus</name>
    <dbReference type="NCBI Taxonomy" id="278856"/>
    <lineage>
        <taxon>Eukaryota</taxon>
        <taxon>Metazoa</taxon>
        <taxon>Ecdysozoa</taxon>
        <taxon>Arthropoda</taxon>
        <taxon>Hexapoda</taxon>
        <taxon>Insecta</taxon>
        <taxon>Pterygota</taxon>
        <taxon>Neoptera</taxon>
        <taxon>Endopterygota</taxon>
        <taxon>Lepidoptera</taxon>
        <taxon>Glossata</taxon>
        <taxon>Ditrysia</taxon>
        <taxon>Papilionoidea</taxon>
        <taxon>Nymphalidae</taxon>
        <taxon>Danainae</taxon>
        <taxon>Danaini</taxon>
        <taxon>Danaina</taxon>
        <taxon>Danaus</taxon>
        <taxon>Danaus</taxon>
    </lineage>
</organism>
<evidence type="ECO:0000313" key="2">
    <source>
        <dbReference type="EMBL" id="OWR41520.1"/>
    </source>
</evidence>
<accession>A0A212EJ82</accession>
<evidence type="ECO:0000256" key="1">
    <source>
        <dbReference type="SAM" id="MobiDB-lite"/>
    </source>
</evidence>
<dbReference type="EMBL" id="AGBW02014522">
    <property type="protein sequence ID" value="OWR41520.1"/>
    <property type="molecule type" value="Genomic_DNA"/>
</dbReference>
<proteinExistence type="predicted"/>
<dbReference type="AlphaFoldDB" id="A0A212EJ82"/>
<sequence length="189" mass="21600">MDKYYYSDAAYELELNLHNVRRELIMMMEVFEEAECADCFQVKCKCVKIQRTTSGTTRSERSHSSDDKPSTDDKEEQNATEEIITEEESLGQSTPEKEDVKKNIEAWIEAASKVEEEVKTFPVNLKEPLPQVLKEDKTAQIQNIVSRTSAVEAFFKYFKVPPTTSTVSYVSSKLAAACSKSSRQNYSYF</sequence>
<dbReference type="eggNOG" id="ENOG502T7NZ">
    <property type="taxonomic scope" value="Eukaryota"/>
</dbReference>
<name>A0A212EJ82_DANPL</name>
<feature type="region of interest" description="Disordered" evidence="1">
    <location>
        <begin position="55"/>
        <end position="98"/>
    </location>
</feature>
<evidence type="ECO:0000313" key="3">
    <source>
        <dbReference type="Proteomes" id="UP000007151"/>
    </source>
</evidence>
<feature type="compositionally biased region" description="Basic and acidic residues" evidence="1">
    <location>
        <begin position="58"/>
        <end position="72"/>
    </location>
</feature>
<dbReference type="KEGG" id="dpl:KGM_200556"/>
<gene>
    <name evidence="2" type="ORF">KGM_200556</name>
</gene>
<keyword evidence="3" id="KW-1185">Reference proteome</keyword>
<dbReference type="Proteomes" id="UP000007151">
    <property type="component" value="Unassembled WGS sequence"/>
</dbReference>
<dbReference type="InParanoid" id="A0A212EJ82"/>
<reference evidence="2 3" key="1">
    <citation type="journal article" date="2011" name="Cell">
        <title>The monarch butterfly genome yields insights into long-distance migration.</title>
        <authorList>
            <person name="Zhan S."/>
            <person name="Merlin C."/>
            <person name="Boore J.L."/>
            <person name="Reppert S.M."/>
        </authorList>
    </citation>
    <scope>NUCLEOTIDE SEQUENCE [LARGE SCALE GENOMIC DNA]</scope>
    <source>
        <strain evidence="2">F-2</strain>
    </source>
</reference>